<dbReference type="Proteomes" id="UP000298663">
    <property type="component" value="Chromosome X"/>
</dbReference>
<evidence type="ECO:0000313" key="1">
    <source>
        <dbReference type="EMBL" id="TMS34087.1"/>
    </source>
</evidence>
<dbReference type="EMBL" id="CM016762">
    <property type="protein sequence ID" value="TMS34087.1"/>
    <property type="molecule type" value="Genomic_DNA"/>
</dbReference>
<keyword evidence="2" id="KW-1185">Reference proteome</keyword>
<gene>
    <name evidence="1" type="ORF">L596_001739</name>
</gene>
<evidence type="ECO:0000313" key="2">
    <source>
        <dbReference type="Proteomes" id="UP000298663"/>
    </source>
</evidence>
<organism evidence="1 2">
    <name type="scientific">Steinernema carpocapsae</name>
    <name type="common">Entomopathogenic nematode</name>
    <dbReference type="NCBI Taxonomy" id="34508"/>
    <lineage>
        <taxon>Eukaryota</taxon>
        <taxon>Metazoa</taxon>
        <taxon>Ecdysozoa</taxon>
        <taxon>Nematoda</taxon>
        <taxon>Chromadorea</taxon>
        <taxon>Rhabditida</taxon>
        <taxon>Tylenchina</taxon>
        <taxon>Panagrolaimomorpha</taxon>
        <taxon>Strongyloidoidea</taxon>
        <taxon>Steinernematidae</taxon>
        <taxon>Steinernema</taxon>
    </lineage>
</organism>
<proteinExistence type="predicted"/>
<sequence>MSPVSMPGLETIESQACNVVGVNSEKVSMIQLRSTATYHLLEDLRRNCHSHGADIVVIPPSLPCLSSSFPQSLEALRHAHAARSFERESRTCSAADLQDLLRPVPSSSWLS</sequence>
<dbReference type="EMBL" id="AZBU02000001">
    <property type="protein sequence ID" value="TMS34087.1"/>
    <property type="molecule type" value="Genomic_DNA"/>
</dbReference>
<accession>A0A4U8UPT6</accession>
<dbReference type="AlphaFoldDB" id="A0A4U8UPT6"/>
<protein>
    <submittedName>
        <fullName evidence="1">Uncharacterized protein</fullName>
    </submittedName>
</protein>
<reference evidence="1 2" key="2">
    <citation type="journal article" date="2019" name="G3 (Bethesda)">
        <title>Hybrid Assembly of the Genome of the Entomopathogenic Nematode Steinernema carpocapsae Identifies the X-Chromosome.</title>
        <authorList>
            <person name="Serra L."/>
            <person name="Macchietto M."/>
            <person name="Macias-Munoz A."/>
            <person name="McGill C.J."/>
            <person name="Rodriguez I.M."/>
            <person name="Rodriguez B."/>
            <person name="Murad R."/>
            <person name="Mortazavi A."/>
        </authorList>
    </citation>
    <scope>NUCLEOTIDE SEQUENCE [LARGE SCALE GENOMIC DNA]</scope>
    <source>
        <strain evidence="1 2">ALL</strain>
    </source>
</reference>
<name>A0A4U8UPT6_STECR</name>
<comment type="caution">
    <text evidence="1">The sequence shown here is derived from an EMBL/GenBank/DDBJ whole genome shotgun (WGS) entry which is preliminary data.</text>
</comment>
<reference evidence="1 2" key="1">
    <citation type="journal article" date="2015" name="Genome Biol.">
        <title>Comparative genomics of Steinernema reveals deeply conserved gene regulatory networks.</title>
        <authorList>
            <person name="Dillman A.R."/>
            <person name="Macchietto M."/>
            <person name="Porter C.F."/>
            <person name="Rogers A."/>
            <person name="Williams B."/>
            <person name="Antoshechkin I."/>
            <person name="Lee M.M."/>
            <person name="Goodwin Z."/>
            <person name="Lu X."/>
            <person name="Lewis E.E."/>
            <person name="Goodrich-Blair H."/>
            <person name="Stock S.P."/>
            <person name="Adams B.J."/>
            <person name="Sternberg P.W."/>
            <person name="Mortazavi A."/>
        </authorList>
    </citation>
    <scope>NUCLEOTIDE SEQUENCE [LARGE SCALE GENOMIC DNA]</scope>
    <source>
        <strain evidence="1 2">ALL</strain>
    </source>
</reference>